<evidence type="ECO:0000256" key="1">
    <source>
        <dbReference type="ARBA" id="ARBA00006484"/>
    </source>
</evidence>
<name>A0A7I7UQ45_MYCPV</name>
<dbReference type="InterPro" id="IPR020904">
    <property type="entry name" value="Sc_DH/Rdtase_CS"/>
</dbReference>
<dbReference type="InterPro" id="IPR036291">
    <property type="entry name" value="NAD(P)-bd_dom_sf"/>
</dbReference>
<dbReference type="SUPFAM" id="SSF51735">
    <property type="entry name" value="NAD(P)-binding Rossmann-fold domains"/>
    <property type="match status" value="1"/>
</dbReference>
<dbReference type="Proteomes" id="UP000467252">
    <property type="component" value="Chromosome"/>
</dbReference>
<dbReference type="PRINTS" id="PR00081">
    <property type="entry name" value="GDHRDH"/>
</dbReference>
<dbReference type="AlphaFoldDB" id="A0A7I7UQ45"/>
<protein>
    <submittedName>
        <fullName evidence="3">3-hydroxyacyl-CoA dehydrogenase</fullName>
    </submittedName>
</protein>
<dbReference type="Pfam" id="PF00106">
    <property type="entry name" value="adh_short"/>
    <property type="match status" value="1"/>
</dbReference>
<dbReference type="PROSITE" id="PS00061">
    <property type="entry name" value="ADH_SHORT"/>
    <property type="match status" value="1"/>
</dbReference>
<gene>
    <name evidence="3" type="ORF">MPUL_38470</name>
</gene>
<accession>A0A7I7UQ45</accession>
<dbReference type="InterPro" id="IPR002347">
    <property type="entry name" value="SDR_fam"/>
</dbReference>
<proteinExistence type="inferred from homology"/>
<keyword evidence="4" id="KW-1185">Reference proteome</keyword>
<dbReference type="PANTHER" id="PTHR43658">
    <property type="entry name" value="SHORT-CHAIN DEHYDROGENASE/REDUCTASE"/>
    <property type="match status" value="1"/>
</dbReference>
<comment type="similarity">
    <text evidence="1">Belongs to the short-chain dehydrogenases/reductases (SDR) family.</text>
</comment>
<evidence type="ECO:0000256" key="2">
    <source>
        <dbReference type="ARBA" id="ARBA00023002"/>
    </source>
</evidence>
<organism evidence="3 4">
    <name type="scientific">Mycolicibacterium pulveris</name>
    <name type="common">Mycobacterium pulveris</name>
    <dbReference type="NCBI Taxonomy" id="36813"/>
    <lineage>
        <taxon>Bacteria</taxon>
        <taxon>Bacillati</taxon>
        <taxon>Actinomycetota</taxon>
        <taxon>Actinomycetes</taxon>
        <taxon>Mycobacteriales</taxon>
        <taxon>Mycobacteriaceae</taxon>
        <taxon>Mycolicibacterium</taxon>
    </lineage>
</organism>
<dbReference type="Gene3D" id="3.40.50.720">
    <property type="entry name" value="NAD(P)-binding Rossmann-like Domain"/>
    <property type="match status" value="1"/>
</dbReference>
<dbReference type="GO" id="GO:0016491">
    <property type="term" value="F:oxidoreductase activity"/>
    <property type="evidence" value="ECO:0007669"/>
    <property type="project" value="UniProtKB-KW"/>
</dbReference>
<keyword evidence="2" id="KW-0560">Oxidoreductase</keyword>
<dbReference type="PANTHER" id="PTHR43658:SF8">
    <property type="entry name" value="17-BETA-HYDROXYSTEROID DEHYDROGENASE 14-RELATED"/>
    <property type="match status" value="1"/>
</dbReference>
<dbReference type="EMBL" id="AP022599">
    <property type="protein sequence ID" value="BBY82689.1"/>
    <property type="molecule type" value="Genomic_DNA"/>
</dbReference>
<reference evidence="3 4" key="1">
    <citation type="journal article" date="2019" name="Emerg. Microbes Infect.">
        <title>Comprehensive subspecies identification of 175 nontuberculous mycobacteria species based on 7547 genomic profiles.</title>
        <authorList>
            <person name="Matsumoto Y."/>
            <person name="Kinjo T."/>
            <person name="Motooka D."/>
            <person name="Nabeya D."/>
            <person name="Jung N."/>
            <person name="Uechi K."/>
            <person name="Horii T."/>
            <person name="Iida T."/>
            <person name="Fujita J."/>
            <person name="Nakamura S."/>
        </authorList>
    </citation>
    <scope>NUCLEOTIDE SEQUENCE [LARGE SCALE GENOMIC DNA]</scope>
    <source>
        <strain evidence="3 4">JCM 6370</strain>
    </source>
</reference>
<evidence type="ECO:0000313" key="4">
    <source>
        <dbReference type="Proteomes" id="UP000467252"/>
    </source>
</evidence>
<sequence>MLFSQFESASCKKGNHMQIAGNAAIVVGGAGGLGEATVRRLQGAGAKVVVADLADDKGKALEKELGVRYVPTDATSEESVLAAIAEAEALGPLRIAVDTHGGPAGGGRLVGKDGSPLGLDAFETTIKYYLTAVFNVMRLSAAAIGRTEPLEEGGRGVIVNTASIAGYEGQIGQLPYAAAKGGVIGMTLNAARDLSPLGIRVVTIAPGTINTPAYGQAADQLEQYWGPQVPFPKRMGRSTEYAQLAQSIVENDYLNGEIIRLDGALRFPPK</sequence>
<evidence type="ECO:0000313" key="3">
    <source>
        <dbReference type="EMBL" id="BBY82689.1"/>
    </source>
</evidence>